<keyword evidence="3" id="KW-0804">Transcription</keyword>
<dbReference type="Proteomes" id="UP000550260">
    <property type="component" value="Unassembled WGS sequence"/>
</dbReference>
<dbReference type="EMBL" id="JACJHR010000064">
    <property type="protein sequence ID" value="MBB2504035.1"/>
    <property type="molecule type" value="Genomic_DNA"/>
</dbReference>
<feature type="domain" description="Cyclic nucleotide-binding" evidence="4">
    <location>
        <begin position="47"/>
        <end position="162"/>
    </location>
</feature>
<dbReference type="Gene3D" id="2.60.120.10">
    <property type="entry name" value="Jelly Rolls"/>
    <property type="match status" value="1"/>
</dbReference>
<dbReference type="SUPFAM" id="SSF46785">
    <property type="entry name" value="Winged helix' DNA-binding domain"/>
    <property type="match status" value="1"/>
</dbReference>
<dbReference type="CDD" id="cd00038">
    <property type="entry name" value="CAP_ED"/>
    <property type="match status" value="1"/>
</dbReference>
<dbReference type="RefSeq" id="WP_183126113.1">
    <property type="nucleotide sequence ID" value="NZ_JACJHR010000064.1"/>
</dbReference>
<proteinExistence type="predicted"/>
<protein>
    <submittedName>
        <fullName evidence="6">Crp/Fnr family transcriptional regulator</fullName>
    </submittedName>
</protein>
<evidence type="ECO:0000259" key="4">
    <source>
        <dbReference type="PROSITE" id="PS50042"/>
    </source>
</evidence>
<evidence type="ECO:0000256" key="2">
    <source>
        <dbReference type="ARBA" id="ARBA00023125"/>
    </source>
</evidence>
<evidence type="ECO:0000259" key="5">
    <source>
        <dbReference type="PROSITE" id="PS51063"/>
    </source>
</evidence>
<name>A0A8E1W5L5_9PSEU</name>
<dbReference type="InterPro" id="IPR036390">
    <property type="entry name" value="WH_DNA-bd_sf"/>
</dbReference>
<comment type="caution">
    <text evidence="6">The sequence shown here is derived from an EMBL/GenBank/DDBJ whole genome shotgun (WGS) entry which is preliminary data.</text>
</comment>
<feature type="domain" description="HTH crp-type" evidence="5">
    <location>
        <begin position="176"/>
        <end position="239"/>
    </location>
</feature>
<dbReference type="AlphaFoldDB" id="A0A8E1W5L5"/>
<dbReference type="PANTHER" id="PTHR24567">
    <property type="entry name" value="CRP FAMILY TRANSCRIPTIONAL REGULATORY PROTEIN"/>
    <property type="match status" value="1"/>
</dbReference>
<gene>
    <name evidence="6" type="ORF">H5411_33450</name>
</gene>
<sequence>MSGPHKLAGPLGHALRLLGGDAREADTRIRQAAWVARCVGRGEAAPLAPADVTALASTLHTQAVPKDTVVFAGGDTPAGVWIVREGQLELAVGSGRRRLVVHVLRPGDVDGDIPLLLDMPLPYTARALSDAVCLFLPRNDFENLLATRLSIGRRWLSSVAQRLAASQARILGLLGRTLTEQVARLLCDEAVDGRVPLPQRTLAAMLGVQRPSLNKILKELERDGLITVQYAAIEIVDPERLARRAP</sequence>
<accession>A0A8E1W5L5</accession>
<keyword evidence="1" id="KW-0805">Transcription regulation</keyword>
<evidence type="ECO:0000313" key="7">
    <source>
        <dbReference type="Proteomes" id="UP000550260"/>
    </source>
</evidence>
<dbReference type="InterPro" id="IPR012318">
    <property type="entry name" value="HTH_CRP"/>
</dbReference>
<dbReference type="GO" id="GO:0003700">
    <property type="term" value="F:DNA-binding transcription factor activity"/>
    <property type="evidence" value="ECO:0007669"/>
    <property type="project" value="TreeGrafter"/>
</dbReference>
<keyword evidence="2" id="KW-0238">DNA-binding</keyword>
<dbReference type="InterPro" id="IPR050397">
    <property type="entry name" value="Env_Response_Regulators"/>
</dbReference>
<dbReference type="InterPro" id="IPR000595">
    <property type="entry name" value="cNMP-bd_dom"/>
</dbReference>
<dbReference type="PROSITE" id="PS50042">
    <property type="entry name" value="CNMP_BINDING_3"/>
    <property type="match status" value="1"/>
</dbReference>
<evidence type="ECO:0000313" key="6">
    <source>
        <dbReference type="EMBL" id="MBB2504035.1"/>
    </source>
</evidence>
<dbReference type="Pfam" id="PF13545">
    <property type="entry name" value="HTH_Crp_2"/>
    <property type="match status" value="1"/>
</dbReference>
<dbReference type="PANTHER" id="PTHR24567:SF74">
    <property type="entry name" value="HTH-TYPE TRANSCRIPTIONAL REGULATOR ARCR"/>
    <property type="match status" value="1"/>
</dbReference>
<dbReference type="SUPFAM" id="SSF51206">
    <property type="entry name" value="cAMP-binding domain-like"/>
    <property type="match status" value="1"/>
</dbReference>
<dbReference type="SMART" id="SM00100">
    <property type="entry name" value="cNMP"/>
    <property type="match status" value="1"/>
</dbReference>
<reference evidence="6 7" key="1">
    <citation type="submission" date="2020-08" db="EMBL/GenBank/DDBJ databases">
        <title>Amycolatopsis echigonensis JCM 21831.</title>
        <authorList>
            <person name="Tedsree N."/>
            <person name="Kuncharoen N."/>
            <person name="Likhitwitayawuid K."/>
            <person name="Tanasupawat S."/>
        </authorList>
    </citation>
    <scope>NUCLEOTIDE SEQUENCE [LARGE SCALE GENOMIC DNA]</scope>
    <source>
        <strain evidence="6 7">JCM 21831</strain>
    </source>
</reference>
<dbReference type="Pfam" id="PF00027">
    <property type="entry name" value="cNMP_binding"/>
    <property type="match status" value="1"/>
</dbReference>
<dbReference type="GO" id="GO:0005829">
    <property type="term" value="C:cytosol"/>
    <property type="evidence" value="ECO:0007669"/>
    <property type="project" value="TreeGrafter"/>
</dbReference>
<organism evidence="6 7">
    <name type="scientific">Amycolatopsis echigonensis</name>
    <dbReference type="NCBI Taxonomy" id="2576905"/>
    <lineage>
        <taxon>Bacteria</taxon>
        <taxon>Bacillati</taxon>
        <taxon>Actinomycetota</taxon>
        <taxon>Actinomycetes</taxon>
        <taxon>Pseudonocardiales</taxon>
        <taxon>Pseudonocardiaceae</taxon>
        <taxon>Amycolatopsis</taxon>
    </lineage>
</organism>
<evidence type="ECO:0000256" key="1">
    <source>
        <dbReference type="ARBA" id="ARBA00023015"/>
    </source>
</evidence>
<dbReference type="PROSITE" id="PS51063">
    <property type="entry name" value="HTH_CRP_2"/>
    <property type="match status" value="1"/>
</dbReference>
<dbReference type="SMART" id="SM00419">
    <property type="entry name" value="HTH_CRP"/>
    <property type="match status" value="1"/>
</dbReference>
<dbReference type="GO" id="GO:0003677">
    <property type="term" value="F:DNA binding"/>
    <property type="evidence" value="ECO:0007669"/>
    <property type="project" value="UniProtKB-KW"/>
</dbReference>
<evidence type="ECO:0000256" key="3">
    <source>
        <dbReference type="ARBA" id="ARBA00023163"/>
    </source>
</evidence>
<dbReference type="InterPro" id="IPR018490">
    <property type="entry name" value="cNMP-bd_dom_sf"/>
</dbReference>
<dbReference type="InterPro" id="IPR014710">
    <property type="entry name" value="RmlC-like_jellyroll"/>
</dbReference>